<evidence type="ECO:0000313" key="1">
    <source>
        <dbReference type="EMBL" id="KRG76256.1"/>
    </source>
</evidence>
<dbReference type="Proteomes" id="UP000051386">
    <property type="component" value="Unassembled WGS sequence"/>
</dbReference>
<evidence type="ECO:0000313" key="2">
    <source>
        <dbReference type="Proteomes" id="UP000051386"/>
    </source>
</evidence>
<dbReference type="AlphaFoldDB" id="A0A0R0D479"/>
<dbReference type="PATRIC" id="fig|517011.3.peg.45"/>
<accession>A0A0R0D479</accession>
<reference evidence="1 2" key="1">
    <citation type="submission" date="2015-05" db="EMBL/GenBank/DDBJ databases">
        <title>Genome sequencing and analysis of members of genus Stenotrophomonas.</title>
        <authorList>
            <person name="Patil P.P."/>
            <person name="Midha S."/>
            <person name="Patil P.B."/>
        </authorList>
    </citation>
    <scope>NUCLEOTIDE SEQUENCE [LARGE SCALE GENOMIC DNA]</scope>
    <source>
        <strain evidence="1 2">DSM 21508</strain>
    </source>
</reference>
<sequence length="220" mass="24338">MEDLLNRSALLRQAVLSTVDHPLADDSSRLLASVDAALLSLEHAEALGTLLQTGMASSAMVLVRCQYEAFTRSVWIMHCATEEQVELLSLPPEAGKSEERLPMLSKMLHAFAQVPFLAHLLPHLIELKTYAWQPLNSFVHAGVHALSRSRDGFPTPLAINVIRMSNNMSIMAGQHLAILSGIPDMQKKVLRLNETYSGCLLFDEEKRRVIREASLSGQSI</sequence>
<protein>
    <submittedName>
        <fullName evidence="1">Uncharacterized protein</fullName>
    </submittedName>
</protein>
<organism evidence="1 2">
    <name type="scientific">Stenotrophomonas chelatiphaga</name>
    <dbReference type="NCBI Taxonomy" id="517011"/>
    <lineage>
        <taxon>Bacteria</taxon>
        <taxon>Pseudomonadati</taxon>
        <taxon>Pseudomonadota</taxon>
        <taxon>Gammaproteobacteria</taxon>
        <taxon>Lysobacterales</taxon>
        <taxon>Lysobacteraceae</taxon>
        <taxon>Stenotrophomonas</taxon>
    </lineage>
</organism>
<name>A0A0R0D479_9GAMM</name>
<comment type="caution">
    <text evidence="1">The sequence shown here is derived from an EMBL/GenBank/DDBJ whole genome shotgun (WGS) entry which is preliminary data.</text>
</comment>
<dbReference type="InterPro" id="IPR054257">
    <property type="entry name" value="DUF6988"/>
</dbReference>
<dbReference type="EMBL" id="LDJK01000010">
    <property type="protein sequence ID" value="KRG76256.1"/>
    <property type="molecule type" value="Genomic_DNA"/>
</dbReference>
<dbReference type="Pfam" id="PF22491">
    <property type="entry name" value="DUF6988"/>
    <property type="match status" value="1"/>
</dbReference>
<proteinExistence type="predicted"/>
<gene>
    <name evidence="1" type="ORF">ABB28_03795</name>
</gene>
<keyword evidence="2" id="KW-1185">Reference proteome</keyword>